<protein>
    <recommendedName>
        <fullName evidence="2 6">peptidylprolyl isomerase</fullName>
        <ecNumber evidence="2 6">5.2.1.8</ecNumber>
    </recommendedName>
</protein>
<evidence type="ECO:0000256" key="3">
    <source>
        <dbReference type="ARBA" id="ARBA00023110"/>
    </source>
</evidence>
<dbReference type="PANTHER" id="PTHR45779:SF7">
    <property type="entry name" value="PEPTIDYLPROLYL ISOMERASE"/>
    <property type="match status" value="1"/>
</dbReference>
<proteinExistence type="inferred from homology"/>
<organism evidence="9 10">
    <name type="scientific">Lachancea mirantina</name>
    <dbReference type="NCBI Taxonomy" id="1230905"/>
    <lineage>
        <taxon>Eukaryota</taxon>
        <taxon>Fungi</taxon>
        <taxon>Dikarya</taxon>
        <taxon>Ascomycota</taxon>
        <taxon>Saccharomycotina</taxon>
        <taxon>Saccharomycetes</taxon>
        <taxon>Saccharomycetales</taxon>
        <taxon>Saccharomycetaceae</taxon>
        <taxon>Lachancea</taxon>
    </lineage>
</organism>
<evidence type="ECO:0000256" key="4">
    <source>
        <dbReference type="ARBA" id="ARBA00023235"/>
    </source>
</evidence>
<evidence type="ECO:0000256" key="2">
    <source>
        <dbReference type="ARBA" id="ARBA00013194"/>
    </source>
</evidence>
<comment type="catalytic activity">
    <reaction evidence="1 6">
        <text>[protein]-peptidylproline (omega=180) = [protein]-peptidylproline (omega=0)</text>
        <dbReference type="Rhea" id="RHEA:16237"/>
        <dbReference type="Rhea" id="RHEA-COMP:10747"/>
        <dbReference type="Rhea" id="RHEA-COMP:10748"/>
        <dbReference type="ChEBI" id="CHEBI:83833"/>
        <dbReference type="ChEBI" id="CHEBI:83834"/>
        <dbReference type="EC" id="5.2.1.8"/>
    </reaction>
</comment>
<dbReference type="GO" id="GO:0005783">
    <property type="term" value="C:endoplasmic reticulum"/>
    <property type="evidence" value="ECO:0007669"/>
    <property type="project" value="TreeGrafter"/>
</dbReference>
<gene>
    <name evidence="9" type="ORF">LAMI_0F00892G</name>
</gene>
<keyword evidence="7" id="KW-0732">Signal</keyword>
<sequence length="140" mass="15144">MKFVALIVAALFTGLTFSDSLDDLVIKTTVKVAENECSHRASEGDIVSVHYTGSLIEGGKVFDSSHRRNQPIDFELGGGYVIEGWEKGILGMCENESRELYIPSKMAYGARGAGGVIPPNADLLFEVTLVKVQTPGHDEL</sequence>
<dbReference type="Pfam" id="PF00254">
    <property type="entry name" value="FKBP_C"/>
    <property type="match status" value="1"/>
</dbReference>
<evidence type="ECO:0000313" key="9">
    <source>
        <dbReference type="EMBL" id="SCU95083.1"/>
    </source>
</evidence>
<name>A0A1G4JVU1_9SACH</name>
<feature type="signal peptide" evidence="7">
    <location>
        <begin position="1"/>
        <end position="18"/>
    </location>
</feature>
<evidence type="ECO:0000259" key="8">
    <source>
        <dbReference type="PROSITE" id="PS50059"/>
    </source>
</evidence>
<evidence type="ECO:0000256" key="7">
    <source>
        <dbReference type="SAM" id="SignalP"/>
    </source>
</evidence>
<evidence type="ECO:0000256" key="5">
    <source>
        <dbReference type="ARBA" id="ARBA00024206"/>
    </source>
</evidence>
<evidence type="ECO:0000313" key="10">
    <source>
        <dbReference type="Proteomes" id="UP000191024"/>
    </source>
</evidence>
<reference evidence="10" key="1">
    <citation type="submission" date="2016-03" db="EMBL/GenBank/DDBJ databases">
        <authorList>
            <person name="Devillers H."/>
        </authorList>
    </citation>
    <scope>NUCLEOTIDE SEQUENCE [LARGE SCALE GENOMIC DNA]</scope>
</reference>
<dbReference type="SUPFAM" id="SSF54534">
    <property type="entry name" value="FKBP-like"/>
    <property type="match status" value="1"/>
</dbReference>
<dbReference type="EMBL" id="LT598467">
    <property type="protein sequence ID" value="SCU95083.1"/>
    <property type="molecule type" value="Genomic_DNA"/>
</dbReference>
<feature type="chain" id="PRO_5009236255" description="peptidylprolyl isomerase" evidence="7">
    <location>
        <begin position="19"/>
        <end position="140"/>
    </location>
</feature>
<keyword evidence="3 6" id="KW-0697">Rotamase</keyword>
<dbReference type="InterPro" id="IPR001179">
    <property type="entry name" value="PPIase_FKBP_dom"/>
</dbReference>
<dbReference type="GO" id="GO:0003755">
    <property type="term" value="F:peptidyl-prolyl cis-trans isomerase activity"/>
    <property type="evidence" value="ECO:0007669"/>
    <property type="project" value="UniProtKB-KW"/>
</dbReference>
<dbReference type="OrthoDB" id="1902587at2759"/>
<dbReference type="InterPro" id="IPR044609">
    <property type="entry name" value="FKBP2/11"/>
</dbReference>
<dbReference type="Gene3D" id="3.10.50.40">
    <property type="match status" value="1"/>
</dbReference>
<dbReference type="EC" id="5.2.1.8" evidence="2 6"/>
<keyword evidence="10" id="KW-1185">Reference proteome</keyword>
<feature type="domain" description="PPIase FKBP-type" evidence="8">
    <location>
        <begin position="44"/>
        <end position="133"/>
    </location>
</feature>
<dbReference type="PANTHER" id="PTHR45779">
    <property type="entry name" value="PEPTIDYLPROLYL ISOMERASE"/>
    <property type="match status" value="1"/>
</dbReference>
<dbReference type="PROSITE" id="PS50059">
    <property type="entry name" value="FKBP_PPIASE"/>
    <property type="match status" value="1"/>
</dbReference>
<dbReference type="InterPro" id="IPR046357">
    <property type="entry name" value="PPIase_dom_sf"/>
</dbReference>
<dbReference type="STRING" id="1230905.A0A1G4JVU1"/>
<accession>A0A1G4JVU1</accession>
<dbReference type="AlphaFoldDB" id="A0A1G4JVU1"/>
<keyword evidence="4 6" id="KW-0413">Isomerase</keyword>
<evidence type="ECO:0000256" key="6">
    <source>
        <dbReference type="PROSITE-ProRule" id="PRU00277"/>
    </source>
</evidence>
<dbReference type="Proteomes" id="UP000191024">
    <property type="component" value="Chromosome F"/>
</dbReference>
<comment type="similarity">
    <text evidence="5">Belongs to the FKBP-type PPIase family. FKBP2 subfamily.</text>
</comment>
<dbReference type="FunFam" id="3.10.50.40:FF:000006">
    <property type="entry name" value="Peptidyl-prolyl cis-trans isomerase"/>
    <property type="match status" value="1"/>
</dbReference>
<evidence type="ECO:0000256" key="1">
    <source>
        <dbReference type="ARBA" id="ARBA00000971"/>
    </source>
</evidence>